<dbReference type="GO" id="GO:0030288">
    <property type="term" value="C:outer membrane-bounded periplasmic space"/>
    <property type="evidence" value="ECO:0007669"/>
    <property type="project" value="TreeGrafter"/>
</dbReference>
<evidence type="ECO:0000256" key="3">
    <source>
        <dbReference type="ARBA" id="ARBA00007739"/>
    </source>
</evidence>
<evidence type="ECO:0000256" key="14">
    <source>
        <dbReference type="ARBA" id="ARBA00023316"/>
    </source>
</evidence>
<dbReference type="GO" id="GO:0005886">
    <property type="term" value="C:plasma membrane"/>
    <property type="evidence" value="ECO:0007669"/>
    <property type="project" value="UniProtKB-SubCell"/>
</dbReference>
<dbReference type="Pfam" id="PF00912">
    <property type="entry name" value="Transgly"/>
    <property type="match status" value="1"/>
</dbReference>
<evidence type="ECO:0000256" key="7">
    <source>
        <dbReference type="ARBA" id="ARBA00022676"/>
    </source>
</evidence>
<evidence type="ECO:0000256" key="17">
    <source>
        <dbReference type="SAM" id="MobiDB-lite"/>
    </source>
</evidence>
<keyword evidence="6" id="KW-0645">Protease</keyword>
<evidence type="ECO:0000256" key="12">
    <source>
        <dbReference type="ARBA" id="ARBA00023136"/>
    </source>
</evidence>
<keyword evidence="11" id="KW-0573">Peptidoglycan synthesis</keyword>
<gene>
    <name evidence="21" type="ORF">ENM46_03085</name>
</gene>
<evidence type="ECO:0000256" key="1">
    <source>
        <dbReference type="ARBA" id="ARBA00004236"/>
    </source>
</evidence>
<dbReference type="SUPFAM" id="SSF53955">
    <property type="entry name" value="Lysozyme-like"/>
    <property type="match status" value="1"/>
</dbReference>
<evidence type="ECO:0000256" key="18">
    <source>
        <dbReference type="SAM" id="Phobius"/>
    </source>
</evidence>
<feature type="domain" description="Penicillin-binding protein transpeptidase" evidence="19">
    <location>
        <begin position="328"/>
        <end position="541"/>
    </location>
</feature>
<keyword evidence="12 18" id="KW-0472">Membrane</keyword>
<dbReference type="InterPro" id="IPR012338">
    <property type="entry name" value="Beta-lactam/transpept-like"/>
</dbReference>
<comment type="similarity">
    <text evidence="2">In the C-terminal section; belongs to the transpeptidase family.</text>
</comment>
<dbReference type="FunFam" id="1.10.3810.10:FF:000001">
    <property type="entry name" value="Penicillin-binding protein 1A"/>
    <property type="match status" value="1"/>
</dbReference>
<dbReference type="Gene3D" id="3.40.710.10">
    <property type="entry name" value="DD-peptidase/beta-lactamase superfamily"/>
    <property type="match status" value="1"/>
</dbReference>
<keyword evidence="9" id="KW-0378">Hydrolase</keyword>
<dbReference type="EMBL" id="DRXW01000193">
    <property type="protein sequence ID" value="HHR33913.1"/>
    <property type="molecule type" value="Genomic_DNA"/>
</dbReference>
<evidence type="ECO:0000256" key="16">
    <source>
        <dbReference type="ARBA" id="ARBA00049902"/>
    </source>
</evidence>
<dbReference type="GO" id="GO:0006508">
    <property type="term" value="P:proteolysis"/>
    <property type="evidence" value="ECO:0007669"/>
    <property type="project" value="UniProtKB-KW"/>
</dbReference>
<dbReference type="InterPro" id="IPR036950">
    <property type="entry name" value="PBP_transglycosylase"/>
</dbReference>
<dbReference type="Pfam" id="PF00905">
    <property type="entry name" value="Transpeptidase"/>
    <property type="match status" value="1"/>
</dbReference>
<feature type="transmembrane region" description="Helical" evidence="18">
    <location>
        <begin position="12"/>
        <end position="35"/>
    </location>
</feature>
<evidence type="ECO:0000256" key="11">
    <source>
        <dbReference type="ARBA" id="ARBA00022984"/>
    </source>
</evidence>
<accession>A0A7C5YA82</accession>
<evidence type="ECO:0000256" key="15">
    <source>
        <dbReference type="ARBA" id="ARBA00034000"/>
    </source>
</evidence>
<dbReference type="AlphaFoldDB" id="A0A7C5YA82"/>
<evidence type="ECO:0000256" key="5">
    <source>
        <dbReference type="ARBA" id="ARBA00022645"/>
    </source>
</evidence>
<keyword evidence="5" id="KW-0121">Carboxypeptidase</keyword>
<name>A0A7C5YA82_9BACT</name>
<comment type="catalytic activity">
    <reaction evidence="16">
        <text>[GlcNAc-(1-&gt;4)-Mur2Ac(oyl-L-Ala-gamma-D-Glu-L-Lys-D-Ala-D-Ala)](n)-di-trans,octa-cis-undecaprenyl diphosphate + beta-D-GlcNAc-(1-&gt;4)-Mur2Ac(oyl-L-Ala-gamma-D-Glu-L-Lys-D-Ala-D-Ala)-di-trans,octa-cis-undecaprenyl diphosphate = [GlcNAc-(1-&gt;4)-Mur2Ac(oyl-L-Ala-gamma-D-Glu-L-Lys-D-Ala-D-Ala)](n+1)-di-trans,octa-cis-undecaprenyl diphosphate + di-trans,octa-cis-undecaprenyl diphosphate + H(+)</text>
        <dbReference type="Rhea" id="RHEA:23708"/>
        <dbReference type="Rhea" id="RHEA-COMP:9602"/>
        <dbReference type="Rhea" id="RHEA-COMP:9603"/>
        <dbReference type="ChEBI" id="CHEBI:15378"/>
        <dbReference type="ChEBI" id="CHEBI:58405"/>
        <dbReference type="ChEBI" id="CHEBI:60033"/>
        <dbReference type="ChEBI" id="CHEBI:78435"/>
        <dbReference type="EC" id="2.4.99.28"/>
    </reaction>
</comment>
<organism evidence="21">
    <name type="scientific">Fervidobacterium nodosum</name>
    <dbReference type="NCBI Taxonomy" id="2424"/>
    <lineage>
        <taxon>Bacteria</taxon>
        <taxon>Thermotogati</taxon>
        <taxon>Thermotogota</taxon>
        <taxon>Thermotogae</taxon>
        <taxon>Thermotogales</taxon>
        <taxon>Fervidobacteriaceae</taxon>
        <taxon>Fervidobacterium</taxon>
    </lineage>
</organism>
<dbReference type="GO" id="GO:0009252">
    <property type="term" value="P:peptidoglycan biosynthetic process"/>
    <property type="evidence" value="ECO:0007669"/>
    <property type="project" value="UniProtKB-KW"/>
</dbReference>
<protein>
    <submittedName>
        <fullName evidence="21">Penicillin-binding protein</fullName>
    </submittedName>
</protein>
<comment type="subcellular location">
    <subcellularLocation>
        <location evidence="1">Cell membrane</location>
    </subcellularLocation>
</comment>
<evidence type="ECO:0000313" key="21">
    <source>
        <dbReference type="EMBL" id="HHR33913.1"/>
    </source>
</evidence>
<comment type="catalytic activity">
    <reaction evidence="15">
        <text>Preferential cleavage: (Ac)2-L-Lys-D-Ala-|-D-Ala. Also transpeptidation of peptidyl-alanyl moieties that are N-acyl substituents of D-alanine.</text>
        <dbReference type="EC" id="3.4.16.4"/>
    </reaction>
</comment>
<comment type="caution">
    <text evidence="21">The sequence shown here is derived from an EMBL/GenBank/DDBJ whole genome shotgun (WGS) entry which is preliminary data.</text>
</comment>
<dbReference type="GO" id="GO:0071555">
    <property type="term" value="P:cell wall organization"/>
    <property type="evidence" value="ECO:0007669"/>
    <property type="project" value="UniProtKB-KW"/>
</dbReference>
<keyword evidence="4" id="KW-1003">Cell membrane</keyword>
<evidence type="ECO:0000259" key="19">
    <source>
        <dbReference type="Pfam" id="PF00905"/>
    </source>
</evidence>
<feature type="region of interest" description="Disordered" evidence="17">
    <location>
        <begin position="594"/>
        <end position="616"/>
    </location>
</feature>
<dbReference type="GO" id="GO:0008955">
    <property type="term" value="F:peptidoglycan glycosyltransferase activity"/>
    <property type="evidence" value="ECO:0007669"/>
    <property type="project" value="UniProtKB-EC"/>
</dbReference>
<feature type="domain" description="Glycosyl transferase family 51" evidence="20">
    <location>
        <begin position="69"/>
        <end position="219"/>
    </location>
</feature>
<proteinExistence type="inferred from homology"/>
<keyword evidence="18" id="KW-0812">Transmembrane</keyword>
<keyword evidence="8" id="KW-0808">Transferase</keyword>
<dbReference type="GO" id="GO:0008658">
    <property type="term" value="F:penicillin binding"/>
    <property type="evidence" value="ECO:0007669"/>
    <property type="project" value="InterPro"/>
</dbReference>
<dbReference type="SUPFAM" id="SSF56601">
    <property type="entry name" value="beta-lactamase/transpeptidase-like"/>
    <property type="match status" value="1"/>
</dbReference>
<keyword evidence="10" id="KW-0133">Cell shape</keyword>
<evidence type="ECO:0000259" key="20">
    <source>
        <dbReference type="Pfam" id="PF00912"/>
    </source>
</evidence>
<dbReference type="PANTHER" id="PTHR32282:SF11">
    <property type="entry name" value="PENICILLIN-BINDING PROTEIN 1B"/>
    <property type="match status" value="1"/>
</dbReference>
<dbReference type="InterPro" id="IPR023346">
    <property type="entry name" value="Lysozyme-like_dom_sf"/>
</dbReference>
<evidence type="ECO:0000256" key="4">
    <source>
        <dbReference type="ARBA" id="ARBA00022475"/>
    </source>
</evidence>
<evidence type="ECO:0000256" key="13">
    <source>
        <dbReference type="ARBA" id="ARBA00023268"/>
    </source>
</evidence>
<dbReference type="Gene3D" id="1.10.3810.10">
    <property type="entry name" value="Biosynthetic peptidoglycan transglycosylase-like"/>
    <property type="match status" value="1"/>
</dbReference>
<evidence type="ECO:0000256" key="9">
    <source>
        <dbReference type="ARBA" id="ARBA00022801"/>
    </source>
</evidence>
<evidence type="ECO:0000256" key="10">
    <source>
        <dbReference type="ARBA" id="ARBA00022960"/>
    </source>
</evidence>
<comment type="similarity">
    <text evidence="3">In the N-terminal section; belongs to the glycosyltransferase 51 family.</text>
</comment>
<dbReference type="InterPro" id="IPR001460">
    <property type="entry name" value="PCN-bd_Tpept"/>
</dbReference>
<keyword evidence="13" id="KW-0511">Multifunctional enzyme</keyword>
<sequence>MEEISTELGGIVLRKFIVFIVVFVVFLFTTFYLSLQLYKRYTVNLELPVNKTPASLTVEYSDGTPLYTPKTIWVDYEDIPALVKDSVIASEDKRFYSHSGVDIKGIIRSLFVIITTDEVQGGSTITQQLARTLYLSQERTWRRKVKEALIALWLEQNYSKEEILEMYINSVYLGNGIYGFPAASKHYFGKPLDELKPVEVAMLVATLRSPERANPLRDLNIEFSKTTLRKMRDSGVITESEYQSSLSQLSVEKVQNTSRQYRSFDEDLFWMIVLELKELNFDMSLLRNGFRVRTTIDKKLQGLLQNYIDKSNMAGLIIEHTTGKIRAAYGLGITSGKRQIGSVVKPMYYYLAFMAGWNKSDILQDRPIRIGTWSPQNFDKEFWQEVTLENALIFSRNVPSVNLFMKLGQSNVRNFMKNVLMIEGYYPNDATISLGTMETSLSDVSKGFQPIFNGGLVFKPKLIEFVRDKDGVTYYSYKPEILSVVKPMKGFDKRTPVEASILMLQIMEKVVTMGTGKSAYIPGRKIYGKTGTAEKNAWFVAGDGKYLFLLTKDGRELTGGKDVAPVWKRIAVNTEIGTVPVSLPLQTKIKEISRTGTENQQKESVVSTTEASPITNTASPEKTIYDRVKSGSISPEEIVDFLKTLDSDKQREILTKINEIDPDLASAVYTRLLGGGEF</sequence>
<evidence type="ECO:0000256" key="6">
    <source>
        <dbReference type="ARBA" id="ARBA00022670"/>
    </source>
</evidence>
<keyword evidence="7" id="KW-0328">Glycosyltransferase</keyword>
<dbReference type="InterPro" id="IPR001264">
    <property type="entry name" value="Glyco_trans_51"/>
</dbReference>
<keyword evidence="18" id="KW-1133">Transmembrane helix</keyword>
<keyword evidence="14" id="KW-0961">Cell wall biogenesis/degradation</keyword>
<dbReference type="PANTHER" id="PTHR32282">
    <property type="entry name" value="BINDING PROTEIN TRANSPEPTIDASE, PUTATIVE-RELATED"/>
    <property type="match status" value="1"/>
</dbReference>
<dbReference type="GO" id="GO:0009002">
    <property type="term" value="F:serine-type D-Ala-D-Ala carboxypeptidase activity"/>
    <property type="evidence" value="ECO:0007669"/>
    <property type="project" value="UniProtKB-EC"/>
</dbReference>
<dbReference type="GO" id="GO:0008360">
    <property type="term" value="P:regulation of cell shape"/>
    <property type="evidence" value="ECO:0007669"/>
    <property type="project" value="UniProtKB-KW"/>
</dbReference>
<reference evidence="21" key="1">
    <citation type="journal article" date="2020" name="mSystems">
        <title>Genome- and Community-Level Interaction Insights into Carbon Utilization and Element Cycling Functions of Hydrothermarchaeota in Hydrothermal Sediment.</title>
        <authorList>
            <person name="Zhou Z."/>
            <person name="Liu Y."/>
            <person name="Xu W."/>
            <person name="Pan J."/>
            <person name="Luo Z.H."/>
            <person name="Li M."/>
        </authorList>
    </citation>
    <scope>NUCLEOTIDE SEQUENCE [LARGE SCALE GENOMIC DNA]</scope>
    <source>
        <strain evidence="21">SpSt-1088</strain>
    </source>
</reference>
<evidence type="ECO:0000256" key="2">
    <source>
        <dbReference type="ARBA" id="ARBA00007090"/>
    </source>
</evidence>
<evidence type="ECO:0000256" key="8">
    <source>
        <dbReference type="ARBA" id="ARBA00022679"/>
    </source>
</evidence>
<dbReference type="InterPro" id="IPR050396">
    <property type="entry name" value="Glycosyltr_51/Transpeptidase"/>
</dbReference>